<dbReference type="Pfam" id="PF13839">
    <property type="entry name" value="PC-Esterase"/>
    <property type="match status" value="1"/>
</dbReference>
<evidence type="ECO:0000259" key="8">
    <source>
        <dbReference type="Pfam" id="PF13839"/>
    </source>
</evidence>
<keyword evidence="6" id="KW-0472">Membrane</keyword>
<feature type="domain" description="Trichome birefringence-like C-terminal" evidence="8">
    <location>
        <begin position="119"/>
        <end position="408"/>
    </location>
</feature>
<evidence type="ECO:0000256" key="1">
    <source>
        <dbReference type="ARBA" id="ARBA00004167"/>
    </source>
</evidence>
<evidence type="ECO:0000256" key="7">
    <source>
        <dbReference type="SAM" id="MobiDB-lite"/>
    </source>
</evidence>
<dbReference type="InterPro" id="IPR026057">
    <property type="entry name" value="TBL_C"/>
</dbReference>
<keyword evidence="4" id="KW-0735">Signal-anchor</keyword>
<keyword evidence="11" id="KW-1185">Reference proteome</keyword>
<evidence type="ECO:0000256" key="3">
    <source>
        <dbReference type="ARBA" id="ARBA00022692"/>
    </source>
</evidence>
<evidence type="ECO:0000259" key="9">
    <source>
        <dbReference type="Pfam" id="PF14416"/>
    </source>
</evidence>
<gene>
    <name evidence="10" type="ORF">CSSPJE1EN2_LOCUS8733</name>
</gene>
<evidence type="ECO:0000256" key="4">
    <source>
        <dbReference type="ARBA" id="ARBA00022968"/>
    </source>
</evidence>
<evidence type="ECO:0000256" key="2">
    <source>
        <dbReference type="ARBA" id="ARBA00007727"/>
    </source>
</evidence>
<evidence type="ECO:0000313" key="10">
    <source>
        <dbReference type="EMBL" id="CAK9865738.1"/>
    </source>
</evidence>
<evidence type="ECO:0000256" key="5">
    <source>
        <dbReference type="ARBA" id="ARBA00022989"/>
    </source>
</evidence>
<accession>A0ABP1ATB4</accession>
<comment type="similarity">
    <text evidence="2">Belongs to the PC-esterase family. TBL subfamily.</text>
</comment>
<dbReference type="PANTHER" id="PTHR32285:SF213">
    <property type="entry name" value="PROTEIN TRICHOME BIREFRINGENCE-LIKE 11"/>
    <property type="match status" value="1"/>
</dbReference>
<dbReference type="PANTHER" id="PTHR32285">
    <property type="entry name" value="PROTEIN TRICHOME BIREFRINGENCE-LIKE 9-RELATED"/>
    <property type="match status" value="1"/>
</dbReference>
<evidence type="ECO:0000313" key="11">
    <source>
        <dbReference type="Proteomes" id="UP001497522"/>
    </source>
</evidence>
<feature type="non-terminal residue" evidence="10">
    <location>
        <position position="1"/>
    </location>
</feature>
<sequence>MALKLGQKFKSTEKSKAGRGGGGGISSSWNTTLASVAHVSYCSKSFVLATTAAATRSSSRPRFSAACDISQGRWVYDESYPLYRAPDCPFLDPGFRCEQNGRPNLDYMKYRWQPHDCDLPRFNATDMLERIRNQRMVFVGDSLGRNHWESTMCMLAEAVTNKSRIYEMNGEPISKHTGFLSFRFEDYNCTVEYYRSPFLVPQTRPPPRSPSTVACALRVDTIWSSSNTNWRDADILVFNAGHWWTKHKIFDQNCYFQEGNQLKMDMTLETGFQRALQTWGKWMEDNLDTEKTHVIFRSFSPVHFRGGNWNTGGHCDQETHPMTEEEVKAEKTVAPWTNAIILNELEKNKKKEIISFLDITTASNYRSDGHGALYQKNYTLVPTPRNRQDCSHFCLPGVPDTWNELMFATLL</sequence>
<dbReference type="Proteomes" id="UP001497522">
    <property type="component" value="Chromosome 15"/>
</dbReference>
<name>A0ABP1ATB4_9BRYO</name>
<protein>
    <recommendedName>
        <fullName evidence="12">Trichome birefringence-like N-terminal domain-containing protein</fullName>
    </recommendedName>
</protein>
<keyword evidence="5" id="KW-1133">Transmembrane helix</keyword>
<dbReference type="InterPro" id="IPR029962">
    <property type="entry name" value="TBL"/>
</dbReference>
<dbReference type="EMBL" id="OZ023716">
    <property type="protein sequence ID" value="CAK9865738.1"/>
    <property type="molecule type" value="Genomic_DNA"/>
</dbReference>
<reference evidence="10" key="1">
    <citation type="submission" date="2024-03" db="EMBL/GenBank/DDBJ databases">
        <authorList>
            <consortium name="ELIXIR-Norway"/>
            <consortium name="Elixir Norway"/>
        </authorList>
    </citation>
    <scope>NUCLEOTIDE SEQUENCE</scope>
</reference>
<feature type="domain" description="Trichome birefringence-like N-terminal" evidence="9">
    <location>
        <begin position="66"/>
        <end position="118"/>
    </location>
</feature>
<evidence type="ECO:0000256" key="6">
    <source>
        <dbReference type="ARBA" id="ARBA00023136"/>
    </source>
</evidence>
<dbReference type="Pfam" id="PF14416">
    <property type="entry name" value="PMR5N"/>
    <property type="match status" value="1"/>
</dbReference>
<dbReference type="InterPro" id="IPR025846">
    <property type="entry name" value="TBL_N"/>
</dbReference>
<evidence type="ECO:0008006" key="12">
    <source>
        <dbReference type="Google" id="ProtNLM"/>
    </source>
</evidence>
<proteinExistence type="inferred from homology"/>
<keyword evidence="3" id="KW-0812">Transmembrane</keyword>
<organism evidence="10 11">
    <name type="scientific">Sphagnum jensenii</name>
    <dbReference type="NCBI Taxonomy" id="128206"/>
    <lineage>
        <taxon>Eukaryota</taxon>
        <taxon>Viridiplantae</taxon>
        <taxon>Streptophyta</taxon>
        <taxon>Embryophyta</taxon>
        <taxon>Bryophyta</taxon>
        <taxon>Sphagnophytina</taxon>
        <taxon>Sphagnopsida</taxon>
        <taxon>Sphagnales</taxon>
        <taxon>Sphagnaceae</taxon>
        <taxon>Sphagnum</taxon>
    </lineage>
</organism>
<feature type="region of interest" description="Disordered" evidence="7">
    <location>
        <begin position="1"/>
        <end position="24"/>
    </location>
</feature>
<comment type="subcellular location">
    <subcellularLocation>
        <location evidence="1">Membrane</location>
        <topology evidence="1">Single-pass membrane protein</topology>
    </subcellularLocation>
</comment>